<keyword evidence="3" id="KW-0723">Serine/threonine-protein kinase</keyword>
<feature type="region of interest" description="Disordered" evidence="19">
    <location>
        <begin position="971"/>
        <end position="998"/>
    </location>
</feature>
<comment type="catalytic activity">
    <reaction evidence="18">
        <text>L-seryl-[protein] + ATP = O-phospho-L-seryl-[protein] + ADP + H(+)</text>
        <dbReference type="Rhea" id="RHEA:17989"/>
        <dbReference type="Rhea" id="RHEA-COMP:9863"/>
        <dbReference type="Rhea" id="RHEA-COMP:11604"/>
        <dbReference type="ChEBI" id="CHEBI:15378"/>
        <dbReference type="ChEBI" id="CHEBI:29999"/>
        <dbReference type="ChEBI" id="CHEBI:30616"/>
        <dbReference type="ChEBI" id="CHEBI:83421"/>
        <dbReference type="ChEBI" id="CHEBI:456216"/>
        <dbReference type="EC" id="2.7.11.1"/>
    </reaction>
</comment>
<evidence type="ECO:0000256" key="14">
    <source>
        <dbReference type="ARBA" id="ARBA00023136"/>
    </source>
</evidence>
<evidence type="ECO:0000256" key="20">
    <source>
        <dbReference type="SAM" id="Phobius"/>
    </source>
</evidence>
<evidence type="ECO:0000256" key="3">
    <source>
        <dbReference type="ARBA" id="ARBA00022527"/>
    </source>
</evidence>
<gene>
    <name evidence="23" type="primary">LOC104589772</name>
</gene>
<dbReference type="Pfam" id="PF07714">
    <property type="entry name" value="PK_Tyr_Ser-Thr"/>
    <property type="match status" value="1"/>
</dbReference>
<keyword evidence="10" id="KW-0547">Nucleotide-binding</keyword>
<feature type="signal peptide" evidence="21">
    <location>
        <begin position="1"/>
        <end position="24"/>
    </location>
</feature>
<evidence type="ECO:0000256" key="2">
    <source>
        <dbReference type="ARBA" id="ARBA00012513"/>
    </source>
</evidence>
<dbReference type="FunFam" id="3.30.200.20:FF:000217">
    <property type="entry name" value="probable LRR receptor-like serine/threonine-protein kinase At1g53430"/>
    <property type="match status" value="1"/>
</dbReference>
<dbReference type="FunCoup" id="A0A1U7ZER5">
    <property type="interactions" value="230"/>
</dbReference>
<dbReference type="eggNOG" id="ENOG502QVI9">
    <property type="taxonomic scope" value="Eukaryota"/>
</dbReference>
<dbReference type="PROSITE" id="PS50011">
    <property type="entry name" value="PROTEIN_KINASE_DOM"/>
    <property type="match status" value="1"/>
</dbReference>
<evidence type="ECO:0000256" key="19">
    <source>
        <dbReference type="SAM" id="MobiDB-lite"/>
    </source>
</evidence>
<evidence type="ECO:0000256" key="8">
    <source>
        <dbReference type="ARBA" id="ARBA00022729"/>
    </source>
</evidence>
<evidence type="ECO:0000313" key="22">
    <source>
        <dbReference type="Proteomes" id="UP000189703"/>
    </source>
</evidence>
<keyword evidence="14 20" id="KW-0472">Membrane</keyword>
<evidence type="ECO:0000256" key="6">
    <source>
        <dbReference type="ARBA" id="ARBA00022679"/>
    </source>
</evidence>
<protein>
    <recommendedName>
        <fullName evidence="2">non-specific serine/threonine protein kinase</fullName>
        <ecNumber evidence="2">2.7.11.1</ecNumber>
    </recommendedName>
</protein>
<dbReference type="FunFam" id="2.60.120.430:FF:000004">
    <property type="entry name" value="Putative leucine-rich repeat receptor-like serine/threonine-protein kinase"/>
    <property type="match status" value="1"/>
</dbReference>
<evidence type="ECO:0000256" key="1">
    <source>
        <dbReference type="ARBA" id="ARBA00004479"/>
    </source>
</evidence>
<evidence type="ECO:0000256" key="13">
    <source>
        <dbReference type="ARBA" id="ARBA00022989"/>
    </source>
</evidence>
<comment type="catalytic activity">
    <reaction evidence="17">
        <text>L-threonyl-[protein] + ATP = O-phospho-L-threonyl-[protein] + ADP + H(+)</text>
        <dbReference type="Rhea" id="RHEA:46608"/>
        <dbReference type="Rhea" id="RHEA-COMP:11060"/>
        <dbReference type="Rhea" id="RHEA-COMP:11605"/>
        <dbReference type="ChEBI" id="CHEBI:15378"/>
        <dbReference type="ChEBI" id="CHEBI:30013"/>
        <dbReference type="ChEBI" id="CHEBI:30616"/>
        <dbReference type="ChEBI" id="CHEBI:61977"/>
        <dbReference type="ChEBI" id="CHEBI:456216"/>
        <dbReference type="EC" id="2.7.11.1"/>
    </reaction>
</comment>
<keyword evidence="13 20" id="KW-1133">Transmembrane helix</keyword>
<dbReference type="InterPro" id="IPR008271">
    <property type="entry name" value="Ser/Thr_kinase_AS"/>
</dbReference>
<name>A0A1U7ZER5_NELNU</name>
<dbReference type="InterPro" id="IPR001245">
    <property type="entry name" value="Ser-Thr/Tyr_kinase_cat_dom"/>
</dbReference>
<proteinExistence type="predicted"/>
<keyword evidence="15" id="KW-0675">Receptor</keyword>
<feature type="transmembrane region" description="Helical" evidence="20">
    <location>
        <begin position="606"/>
        <end position="631"/>
    </location>
</feature>
<dbReference type="InterPro" id="IPR051824">
    <property type="entry name" value="LRR_Rcpt-Like_S/T_Kinase"/>
</dbReference>
<dbReference type="InterPro" id="IPR000719">
    <property type="entry name" value="Prot_kinase_dom"/>
</dbReference>
<keyword evidence="11" id="KW-0418">Kinase</keyword>
<dbReference type="InterPro" id="IPR021720">
    <property type="entry name" value="Malectin_dom"/>
</dbReference>
<dbReference type="SUPFAM" id="SSF56112">
    <property type="entry name" value="Protein kinase-like (PK-like)"/>
    <property type="match status" value="1"/>
</dbReference>
<dbReference type="KEGG" id="nnu:104589772"/>
<dbReference type="Pfam" id="PF00560">
    <property type="entry name" value="LRR_1"/>
    <property type="match status" value="3"/>
</dbReference>
<dbReference type="Proteomes" id="UP000189703">
    <property type="component" value="Unplaced"/>
</dbReference>
<evidence type="ECO:0000256" key="5">
    <source>
        <dbReference type="ARBA" id="ARBA00022614"/>
    </source>
</evidence>
<dbReference type="Pfam" id="PF11721">
    <property type="entry name" value="Malectin"/>
    <property type="match status" value="1"/>
</dbReference>
<dbReference type="GO" id="GO:0045088">
    <property type="term" value="P:regulation of innate immune response"/>
    <property type="evidence" value="ECO:0000318"/>
    <property type="project" value="GO_Central"/>
</dbReference>
<keyword evidence="7 20" id="KW-0812">Transmembrane</keyword>
<evidence type="ECO:0000256" key="18">
    <source>
        <dbReference type="ARBA" id="ARBA00048679"/>
    </source>
</evidence>
<evidence type="ECO:0000256" key="11">
    <source>
        <dbReference type="ARBA" id="ARBA00022777"/>
    </source>
</evidence>
<dbReference type="FunFam" id="3.80.10.10:FF:001070">
    <property type="entry name" value="Leucine-rich repeat transmembrane protein kinase"/>
    <property type="match status" value="1"/>
</dbReference>
<keyword evidence="4" id="KW-0597">Phosphoprotein</keyword>
<evidence type="ECO:0000256" key="9">
    <source>
        <dbReference type="ARBA" id="ARBA00022737"/>
    </source>
</evidence>
<dbReference type="GeneID" id="104589772"/>
<feature type="chain" id="PRO_5043915632" description="non-specific serine/threonine protein kinase" evidence="21">
    <location>
        <begin position="25"/>
        <end position="1013"/>
    </location>
</feature>
<dbReference type="OMA" id="TTGNFMD"/>
<reference evidence="23" key="1">
    <citation type="submission" date="2025-08" db="UniProtKB">
        <authorList>
            <consortium name="RefSeq"/>
        </authorList>
    </citation>
    <scope>IDENTIFICATION</scope>
</reference>
<dbReference type="FunFam" id="1.10.510.10:FF:000044">
    <property type="entry name" value="Putative LRR receptor-like serine/threonine-protein kinase"/>
    <property type="match status" value="1"/>
</dbReference>
<keyword evidence="6" id="KW-0808">Transferase</keyword>
<evidence type="ECO:0000256" key="16">
    <source>
        <dbReference type="ARBA" id="ARBA00023180"/>
    </source>
</evidence>
<dbReference type="OrthoDB" id="1897577at2759"/>
<organism evidence="22 23">
    <name type="scientific">Nelumbo nucifera</name>
    <name type="common">Sacred lotus</name>
    <dbReference type="NCBI Taxonomy" id="4432"/>
    <lineage>
        <taxon>Eukaryota</taxon>
        <taxon>Viridiplantae</taxon>
        <taxon>Streptophyta</taxon>
        <taxon>Embryophyta</taxon>
        <taxon>Tracheophyta</taxon>
        <taxon>Spermatophyta</taxon>
        <taxon>Magnoliopsida</taxon>
        <taxon>Proteales</taxon>
        <taxon>Nelumbonaceae</taxon>
        <taxon>Nelumbo</taxon>
    </lineage>
</organism>
<dbReference type="Gene3D" id="3.30.200.20">
    <property type="entry name" value="Phosphorylase Kinase, domain 1"/>
    <property type="match status" value="1"/>
</dbReference>
<dbReference type="GO" id="GO:0004674">
    <property type="term" value="F:protein serine/threonine kinase activity"/>
    <property type="evidence" value="ECO:0007669"/>
    <property type="project" value="UniProtKB-KW"/>
</dbReference>
<keyword evidence="8 21" id="KW-0732">Signal</keyword>
<comment type="subcellular location">
    <subcellularLocation>
        <location evidence="1">Membrane</location>
        <topology evidence="1">Single-pass type I membrane protein</topology>
    </subcellularLocation>
</comment>
<dbReference type="PROSITE" id="PS00108">
    <property type="entry name" value="PROTEIN_KINASE_ST"/>
    <property type="match status" value="1"/>
</dbReference>
<feature type="compositionally biased region" description="Polar residues" evidence="19">
    <location>
        <begin position="971"/>
        <end position="996"/>
    </location>
</feature>
<dbReference type="Pfam" id="PF13855">
    <property type="entry name" value="LRR_8"/>
    <property type="match status" value="1"/>
</dbReference>
<evidence type="ECO:0000256" key="4">
    <source>
        <dbReference type="ARBA" id="ARBA00022553"/>
    </source>
</evidence>
<sequence length="1013" mass="111195">MFTGRCLVVWVVVGLSCLLTLASGATLVKDEVNALRQIAKTLGKTNWDFSVDPCSGLSGWTTANPEKGFENAVYCNCSFSNNTLCHVTSIVLKVQSLPGVLPPELVKLPYLQEIDLTRNYLNGTIPSEWGTMQLVNISLLGNRLSGPIPKEFGNITTLKNLSLEYNQLSGVLPSELGNIVGLERILISSNNFTGPLPEAFSKLANLGDFRISDNQFNGTIPNFIGKWTKLEKLAIQASGLQGPIPSNISFLENLTDLRISDISGTESTFPPLSNMANMKTLILRSCNIIGGLPSYLADMTKLKTLDLGFNKLTGEIPSTFSKLTKVDYIYLTGNLLNGPIPDWMVKKGESIDLSYNNFTLGSTLQSSCQQRNVNLFGSYSLGKNSTGLIACMQGLRCSQNGYKLHINCGGRELSIGDITYAADQETPASSKFFQNSKYNWAFSSTGYFLDDDKTVDDYTFSTTSIPLNNPGNSELYKSARLSPLSLTYYGYCLGKGNYTVKLHFAEIIFTNGQNYSSLGRRIFDVYIQEKLVLKDFNIAKEAGGNDKAIIKNFSAVDVSSGTLAIRFHWAGKGTTGIPTRGVYGPLISAISVDPEFPIPQEGGKTLSAGAVAGIVVSIVGVIFLVLGILWWKGCLGHKNTMDQDLRGLDLQTGSFTLRQIKAATNDFDPANKIGEGGFGPVYKGVLSDGTVIAVKQLSSKSKQGNREFVNEIGMISALQHPHLVKLYGCCIEGNQLLLVYEFMENNSLARALFGPEESQLKLDWPTRQKICVGIARGLAYLHEESRLKIVHRDIKATNVLLDKDLNPKISDFGLAKLDEEENTHISTRVAGTFGYMAPEYAMRGYLTDKADVYSFGIVALEIVSGKSNTSFRPKGESVYLLDWALILKEKGKLMDLVDIRLGSEFDKEEVMRMINVALLCTNTSSTLRPAMSAVVSMLEGQAAIQEFVPDSSITDDEVRYKAIQDHFWQKQDQTVSESQTQSMSVDGPWTSSSTSAPDLYPINLDSQYWNNRE</sequence>
<dbReference type="Gene3D" id="1.10.510.10">
    <property type="entry name" value="Transferase(Phosphotransferase) domain 1"/>
    <property type="match status" value="1"/>
</dbReference>
<dbReference type="EC" id="2.7.11.1" evidence="2"/>
<dbReference type="SMART" id="SM00220">
    <property type="entry name" value="S_TKc"/>
    <property type="match status" value="1"/>
</dbReference>
<keyword evidence="5" id="KW-0433">Leucine-rich repeat</keyword>
<dbReference type="SUPFAM" id="SSF52058">
    <property type="entry name" value="L domain-like"/>
    <property type="match status" value="1"/>
</dbReference>
<dbReference type="CDD" id="cd14066">
    <property type="entry name" value="STKc_IRAK"/>
    <property type="match status" value="1"/>
</dbReference>
<keyword evidence="12" id="KW-0067">ATP-binding</keyword>
<dbReference type="GO" id="GO:0004672">
    <property type="term" value="F:protein kinase activity"/>
    <property type="evidence" value="ECO:0000318"/>
    <property type="project" value="GO_Central"/>
</dbReference>
<dbReference type="Gene3D" id="2.60.120.430">
    <property type="entry name" value="Galactose-binding lectin"/>
    <property type="match status" value="1"/>
</dbReference>
<dbReference type="AlphaFoldDB" id="A0A1U7ZER5"/>
<dbReference type="Gene3D" id="3.80.10.10">
    <property type="entry name" value="Ribonuclease Inhibitor"/>
    <property type="match status" value="3"/>
</dbReference>
<accession>A0A1U7ZER5</accession>
<dbReference type="PANTHER" id="PTHR48006:SF52">
    <property type="entry name" value="PROTEIN KINASE DOMAIN-CONTAINING PROTEIN"/>
    <property type="match status" value="1"/>
</dbReference>
<dbReference type="InterPro" id="IPR011009">
    <property type="entry name" value="Kinase-like_dom_sf"/>
</dbReference>
<evidence type="ECO:0000256" key="12">
    <source>
        <dbReference type="ARBA" id="ARBA00022840"/>
    </source>
</evidence>
<dbReference type="FunFam" id="3.80.10.10:FF:001026">
    <property type="entry name" value="Putative leucine-rich repeat receptor-like serine/threonine-protein kinase isoform A"/>
    <property type="match status" value="1"/>
</dbReference>
<keyword evidence="22" id="KW-1185">Reference proteome</keyword>
<evidence type="ECO:0000256" key="7">
    <source>
        <dbReference type="ARBA" id="ARBA00022692"/>
    </source>
</evidence>
<evidence type="ECO:0000256" key="21">
    <source>
        <dbReference type="SAM" id="SignalP"/>
    </source>
</evidence>
<dbReference type="PANTHER" id="PTHR48006">
    <property type="entry name" value="LEUCINE-RICH REPEAT-CONTAINING PROTEIN DDB_G0281931-RELATED"/>
    <property type="match status" value="1"/>
</dbReference>
<evidence type="ECO:0000256" key="10">
    <source>
        <dbReference type="ARBA" id="ARBA00022741"/>
    </source>
</evidence>
<evidence type="ECO:0000256" key="15">
    <source>
        <dbReference type="ARBA" id="ARBA00023170"/>
    </source>
</evidence>
<dbReference type="InterPro" id="IPR001611">
    <property type="entry name" value="Leu-rich_rpt"/>
</dbReference>
<evidence type="ECO:0000256" key="17">
    <source>
        <dbReference type="ARBA" id="ARBA00047899"/>
    </source>
</evidence>
<evidence type="ECO:0000313" key="23">
    <source>
        <dbReference type="RefSeq" id="XP_010246509.1"/>
    </source>
</evidence>
<keyword evidence="9" id="KW-0677">Repeat</keyword>
<dbReference type="RefSeq" id="XP_010246509.1">
    <property type="nucleotide sequence ID" value="XM_010248207.2"/>
</dbReference>
<dbReference type="PROSITE" id="PS51257">
    <property type="entry name" value="PROKAR_LIPOPROTEIN"/>
    <property type="match status" value="1"/>
</dbReference>
<dbReference type="GO" id="GO:0016020">
    <property type="term" value="C:membrane"/>
    <property type="evidence" value="ECO:0007669"/>
    <property type="project" value="UniProtKB-SubCell"/>
</dbReference>
<dbReference type="InterPro" id="IPR032675">
    <property type="entry name" value="LRR_dom_sf"/>
</dbReference>
<keyword evidence="16" id="KW-0325">Glycoprotein</keyword>
<dbReference type="GO" id="GO:0005524">
    <property type="term" value="F:ATP binding"/>
    <property type="evidence" value="ECO:0007669"/>
    <property type="project" value="UniProtKB-KW"/>
</dbReference>